<evidence type="ECO:0000313" key="3">
    <source>
        <dbReference type="EMBL" id="CAI4210464.1"/>
    </source>
</evidence>
<dbReference type="PROSITE" id="PS50056">
    <property type="entry name" value="TYR_PHOSPHATASE_2"/>
    <property type="match status" value="1"/>
</dbReference>
<evidence type="ECO:0000313" key="4">
    <source>
        <dbReference type="Proteomes" id="UP000838763"/>
    </source>
</evidence>
<keyword evidence="1" id="KW-0472">Membrane</keyword>
<organism evidence="3 4">
    <name type="scientific">Parascedosporium putredinis</name>
    <dbReference type="NCBI Taxonomy" id="1442378"/>
    <lineage>
        <taxon>Eukaryota</taxon>
        <taxon>Fungi</taxon>
        <taxon>Dikarya</taxon>
        <taxon>Ascomycota</taxon>
        <taxon>Pezizomycotina</taxon>
        <taxon>Sordariomycetes</taxon>
        <taxon>Hypocreomycetidae</taxon>
        <taxon>Microascales</taxon>
        <taxon>Microascaceae</taxon>
        <taxon>Parascedosporium</taxon>
    </lineage>
</organism>
<evidence type="ECO:0000259" key="2">
    <source>
        <dbReference type="PROSITE" id="PS50056"/>
    </source>
</evidence>
<sequence length="260" mass="29133">MQGVANFRDVGKSVNDFLGERRLREGLLFRSARLDDASPEDKDFLINEIGLKSILDLRSNTERADQAKSTALAAHPPAPRKAYERLLMGQLSWLSFIWIIILFIFRQRHRAVALVVREAMVPRGLVGTQLDTMEHCGADVAKAVRVFTQPANLPVIAHCSLGKDRTGLVIALVLMLLGVPKRAIEYDYARTDVDLEPKRAQIIEEISYTGLPPSWAYTAKDLIERVAKLVQEKFGGIDAYADFIGITAEERAVLRETLLY</sequence>
<feature type="transmembrane region" description="Helical" evidence="1">
    <location>
        <begin position="86"/>
        <end position="105"/>
    </location>
</feature>
<keyword evidence="4" id="KW-1185">Reference proteome</keyword>
<keyword evidence="1" id="KW-0812">Transmembrane</keyword>
<dbReference type="PANTHER" id="PTHR31126">
    <property type="entry name" value="TYROSINE-PROTEIN PHOSPHATASE"/>
    <property type="match status" value="1"/>
</dbReference>
<feature type="domain" description="Tyrosine specific protein phosphatases" evidence="2">
    <location>
        <begin position="138"/>
        <end position="204"/>
    </location>
</feature>
<dbReference type="Pfam" id="PF13350">
    <property type="entry name" value="Y_phosphatase3"/>
    <property type="match status" value="1"/>
</dbReference>
<dbReference type="AlphaFoldDB" id="A0A9P1GUE3"/>
<dbReference type="EMBL" id="CALLCH030000001">
    <property type="protein sequence ID" value="CAI4210464.1"/>
    <property type="molecule type" value="Genomic_DNA"/>
</dbReference>
<dbReference type="Proteomes" id="UP000838763">
    <property type="component" value="Unassembled WGS sequence"/>
</dbReference>
<protein>
    <recommendedName>
        <fullName evidence="2">Tyrosine specific protein phosphatases domain-containing protein</fullName>
    </recommendedName>
</protein>
<comment type="caution">
    <text evidence="3">The sequence shown here is derived from an EMBL/GenBank/DDBJ whole genome shotgun (WGS) entry which is preliminary data.</text>
</comment>
<gene>
    <name evidence="3" type="ORF">PPNO1_LOCUS267</name>
</gene>
<evidence type="ECO:0000256" key="1">
    <source>
        <dbReference type="SAM" id="Phobius"/>
    </source>
</evidence>
<reference evidence="3" key="1">
    <citation type="submission" date="2022-11" db="EMBL/GenBank/DDBJ databases">
        <authorList>
            <person name="Scott C."/>
            <person name="Bruce N."/>
        </authorList>
    </citation>
    <scope>NUCLEOTIDE SEQUENCE</scope>
</reference>
<dbReference type="OrthoDB" id="9988524at2759"/>
<dbReference type="PANTHER" id="PTHR31126:SF10">
    <property type="entry name" value="PROTEIN PHOSPHATASE, PUTATIVE (AFU_ORTHOLOGUE AFUA_6G06650)-RELATED"/>
    <property type="match status" value="1"/>
</dbReference>
<accession>A0A9P1GUE3</accession>
<dbReference type="InterPro" id="IPR029021">
    <property type="entry name" value="Prot-tyrosine_phosphatase-like"/>
</dbReference>
<name>A0A9P1GUE3_9PEZI</name>
<keyword evidence="1" id="KW-1133">Transmembrane helix</keyword>
<dbReference type="Gene3D" id="3.90.190.10">
    <property type="entry name" value="Protein tyrosine phosphatase superfamily"/>
    <property type="match status" value="1"/>
</dbReference>
<dbReference type="GO" id="GO:0004721">
    <property type="term" value="F:phosphoprotein phosphatase activity"/>
    <property type="evidence" value="ECO:0007669"/>
    <property type="project" value="InterPro"/>
</dbReference>
<proteinExistence type="predicted"/>
<dbReference type="InterPro" id="IPR000387">
    <property type="entry name" value="Tyr_Pase_dom"/>
</dbReference>
<dbReference type="SUPFAM" id="SSF52799">
    <property type="entry name" value="(Phosphotyrosine protein) phosphatases II"/>
    <property type="match status" value="1"/>
</dbReference>
<dbReference type="InterPro" id="IPR026893">
    <property type="entry name" value="Tyr/Ser_Pase_IphP-type"/>
</dbReference>